<dbReference type="GeneID" id="123052506"/>
<dbReference type="Gramene" id="TraesARI1A03G00106160.1">
    <property type="protein sequence ID" value="TraesARI1A03G00106160.1"/>
    <property type="gene ID" value="TraesARI1A03G00106160"/>
</dbReference>
<dbReference type="Gramene" id="TraesCS1A03G0577600.1">
    <property type="protein sequence ID" value="TraesCS1A03G0577600.1.CDS"/>
    <property type="gene ID" value="TraesCS1A03G0577600"/>
</dbReference>
<dbReference type="Gramene" id="TraesSTA1A03G00104470.1">
    <property type="protein sequence ID" value="TraesSTA1A03G00104470.1"/>
    <property type="gene ID" value="TraesSTA1A03G00104470"/>
</dbReference>
<dbReference type="Gramene" id="TraesROB_scaffold_124933_01G000100.1">
    <property type="protein sequence ID" value="TraesROB_scaffold_124933_01G000100.1"/>
    <property type="gene ID" value="TraesROB_scaffold_124933_01G000100"/>
</dbReference>
<dbReference type="Gramene" id="TraesNOR1A03G00105160.1">
    <property type="protein sequence ID" value="TraesNOR1A03G00105160.1"/>
    <property type="gene ID" value="TraesNOR1A03G00105160"/>
</dbReference>
<feature type="region of interest" description="Disordered" evidence="1">
    <location>
        <begin position="216"/>
        <end position="237"/>
    </location>
</feature>
<dbReference type="Gramene" id="TraesSYM1A03G00107100.1">
    <property type="protein sequence ID" value="TraesSYM1A03G00107100.1"/>
    <property type="gene ID" value="TraesSYM1A03G00107100"/>
</dbReference>
<evidence type="ECO:0008006" key="4">
    <source>
        <dbReference type="Google" id="ProtNLM"/>
    </source>
</evidence>
<organism evidence="2">
    <name type="scientific">Triticum aestivum</name>
    <name type="common">Wheat</name>
    <dbReference type="NCBI Taxonomy" id="4565"/>
    <lineage>
        <taxon>Eukaryota</taxon>
        <taxon>Viridiplantae</taxon>
        <taxon>Streptophyta</taxon>
        <taxon>Embryophyta</taxon>
        <taxon>Tracheophyta</taxon>
        <taxon>Spermatophyta</taxon>
        <taxon>Magnoliopsida</taxon>
        <taxon>Liliopsida</taxon>
        <taxon>Poales</taxon>
        <taxon>Poaceae</taxon>
        <taxon>BOP clade</taxon>
        <taxon>Pooideae</taxon>
        <taxon>Triticodae</taxon>
        <taxon>Triticeae</taxon>
        <taxon>Triticinae</taxon>
        <taxon>Triticum</taxon>
    </lineage>
</organism>
<keyword evidence="3" id="KW-1185">Reference proteome</keyword>
<reference evidence="2" key="2">
    <citation type="submission" date="2018-10" db="UniProtKB">
        <authorList>
            <consortium name="EnsemblPlants"/>
        </authorList>
    </citation>
    <scope>IDENTIFICATION</scope>
</reference>
<evidence type="ECO:0000256" key="1">
    <source>
        <dbReference type="SAM" id="MobiDB-lite"/>
    </source>
</evidence>
<dbReference type="Gramene" id="TraesWEE_scaffold_085249_01G000100.1">
    <property type="protein sequence ID" value="TraesWEE_scaffold_085249_01G000100.1"/>
    <property type="gene ID" value="TraesWEE_scaffold_085249_01G000100"/>
</dbReference>
<accession>A0A3B5Y0T7</accession>
<dbReference type="Gramene" id="TraesKAR1A01G0246120.1">
    <property type="protein sequence ID" value="cds.TraesKAR1A01G0246120.1"/>
    <property type="gene ID" value="TraesKAR1A01G0246120"/>
</dbReference>
<dbReference type="InterPro" id="IPR006461">
    <property type="entry name" value="PLAC_motif_containing"/>
</dbReference>
<dbReference type="OrthoDB" id="1045822at2759"/>
<name>A0A3B5Y0T7_WHEAT</name>
<dbReference type="PaxDb" id="4565-Traes_1AL_C1C8FA586.1"/>
<dbReference type="Gramene" id="TraesCS1A02G220400.1">
    <property type="protein sequence ID" value="TraesCS1A02G220400.1"/>
    <property type="gene ID" value="TraesCS1A02G220400"/>
</dbReference>
<sequence>MAEARRSHPSQYVKLTKDQDASACGPGVEDIRPGELNLPVAVPQLERMKCIQCGQVLPEGHQAPADEPWTTGIFGCAEDPESCWTGLFCPCVLFGRNVQALREDIPWTRPCTCHAVCVEGGIALAILTAIFHGVDPDTSILIGEGLVCSWWICSQYTGIIREKLQKKYHLENSPCDPCIVHCCFHYCANCQEHRERKGRLAENSVVPMTVVNPPPLQEMSMAENNAPTSENEGSKAA</sequence>
<dbReference type="OMA" id="ANEPWIT"/>
<protein>
    <recommendedName>
        <fullName evidence="4">Cell number regulator 6</fullName>
    </recommendedName>
</protein>
<dbReference type="AlphaFoldDB" id="A0A3B5Y0T7"/>
<proteinExistence type="predicted"/>
<dbReference type="Gramene" id="TraesLDM1A03G00104450.1">
    <property type="protein sequence ID" value="TraesLDM1A03G00104450.1"/>
    <property type="gene ID" value="TraesLDM1A03G00104450"/>
</dbReference>
<dbReference type="RefSeq" id="XP_044331654.1">
    <property type="nucleotide sequence ID" value="XM_044475719.1"/>
</dbReference>
<dbReference type="STRING" id="4565.A0A3B5Y0T7"/>
<dbReference type="NCBIfam" id="TIGR01571">
    <property type="entry name" value="A_thal_Cys_rich"/>
    <property type="match status" value="1"/>
</dbReference>
<dbReference type="Pfam" id="PF04749">
    <property type="entry name" value="PLAC8"/>
    <property type="match status" value="1"/>
</dbReference>
<dbReference type="Gramene" id="TraesLAC1A03G00106590.1">
    <property type="protein sequence ID" value="TraesLAC1A03G00106590.1"/>
    <property type="gene ID" value="TraesLAC1A03G00106590"/>
</dbReference>
<dbReference type="PANTHER" id="PTHR15907">
    <property type="entry name" value="DUF614 FAMILY PROTEIN-RELATED"/>
    <property type="match status" value="1"/>
</dbReference>
<reference evidence="2" key="1">
    <citation type="submission" date="2018-08" db="EMBL/GenBank/DDBJ databases">
        <authorList>
            <person name="Rossello M."/>
        </authorList>
    </citation>
    <scope>NUCLEOTIDE SEQUENCE [LARGE SCALE GENOMIC DNA]</scope>
    <source>
        <strain evidence="2">cv. Chinese Spring</strain>
    </source>
</reference>
<dbReference type="Gramene" id="TraesJUL1A03G00103620.1">
    <property type="protein sequence ID" value="TraesJUL1A03G00103620.1"/>
    <property type="gene ID" value="TraesJUL1A03G00103620"/>
</dbReference>
<dbReference type="Proteomes" id="UP000019116">
    <property type="component" value="Chromosome 1A"/>
</dbReference>
<feature type="compositionally biased region" description="Polar residues" evidence="1">
    <location>
        <begin position="222"/>
        <end position="231"/>
    </location>
</feature>
<dbReference type="Gramene" id="TraesJAG1A03G00104220.1">
    <property type="protein sequence ID" value="TraesJAG1A03G00104220.1"/>
    <property type="gene ID" value="TraesJAG1A03G00104220"/>
</dbReference>
<evidence type="ECO:0000313" key="3">
    <source>
        <dbReference type="Proteomes" id="UP000019116"/>
    </source>
</evidence>
<dbReference type="KEGG" id="taes:123052506"/>
<dbReference type="Gramene" id="TraesPARA_EIv1.0_0047960.1">
    <property type="protein sequence ID" value="TraesPARA_EIv1.0_0047960.1.CDS"/>
    <property type="gene ID" value="TraesPARA_EIv1.0_0047960"/>
</dbReference>
<evidence type="ECO:0000313" key="2">
    <source>
        <dbReference type="EnsemblPlants" id="TraesCS1A02G220400.1"/>
    </source>
</evidence>
<dbReference type="Gramene" id="TraesMAC1A03G00105650.1">
    <property type="protein sequence ID" value="TraesMAC1A03G00105650.1"/>
    <property type="gene ID" value="TraesMAC1A03G00105650"/>
</dbReference>
<dbReference type="EnsemblPlants" id="TraesCS1A02G220400.1">
    <property type="protein sequence ID" value="TraesCS1A02G220400.1"/>
    <property type="gene ID" value="TraesCS1A02G220400"/>
</dbReference>